<reference evidence="1 2" key="1">
    <citation type="submission" date="2019-01" db="EMBL/GenBank/DDBJ databases">
        <authorList>
            <person name="Sayadi A."/>
        </authorList>
    </citation>
    <scope>NUCLEOTIDE SEQUENCE [LARGE SCALE GENOMIC DNA]</scope>
</reference>
<keyword evidence="2" id="KW-1185">Reference proteome</keyword>
<protein>
    <submittedName>
        <fullName evidence="1">Uncharacterized protein</fullName>
    </submittedName>
</protein>
<dbReference type="AlphaFoldDB" id="A0A653BVJ4"/>
<proteinExistence type="predicted"/>
<dbReference type="OrthoDB" id="10031946at2759"/>
<dbReference type="EMBL" id="CAACVG010005805">
    <property type="protein sequence ID" value="VEN39593.1"/>
    <property type="molecule type" value="Genomic_DNA"/>
</dbReference>
<evidence type="ECO:0000313" key="1">
    <source>
        <dbReference type="EMBL" id="VEN39593.1"/>
    </source>
</evidence>
<dbReference type="Proteomes" id="UP000410492">
    <property type="component" value="Unassembled WGS sequence"/>
</dbReference>
<dbReference type="InterPro" id="IPR020339">
    <property type="entry name" value="C20orf85-like"/>
</dbReference>
<name>A0A653BVJ4_CALMS</name>
<dbReference type="Pfam" id="PF14945">
    <property type="entry name" value="LLC1"/>
    <property type="match status" value="1"/>
</dbReference>
<sequence length="121" mass="14392">MAAPKVEKKALNEPSFDLMWKMHVTAEEKAPKVWNDHWGWIVDEYRRLKVQLDEKVGSSKYLRTANKKHIEIKDPRRPPPVPPTYNGWYGWLAKDEQFSLNKYGDDFFHPMPLPPLYRLIK</sequence>
<organism evidence="1 2">
    <name type="scientific">Callosobruchus maculatus</name>
    <name type="common">Southern cowpea weevil</name>
    <name type="synonym">Pulse bruchid</name>
    <dbReference type="NCBI Taxonomy" id="64391"/>
    <lineage>
        <taxon>Eukaryota</taxon>
        <taxon>Metazoa</taxon>
        <taxon>Ecdysozoa</taxon>
        <taxon>Arthropoda</taxon>
        <taxon>Hexapoda</taxon>
        <taxon>Insecta</taxon>
        <taxon>Pterygota</taxon>
        <taxon>Neoptera</taxon>
        <taxon>Endopterygota</taxon>
        <taxon>Coleoptera</taxon>
        <taxon>Polyphaga</taxon>
        <taxon>Cucujiformia</taxon>
        <taxon>Chrysomeloidea</taxon>
        <taxon>Chrysomelidae</taxon>
        <taxon>Bruchinae</taxon>
        <taxon>Bruchini</taxon>
        <taxon>Callosobruchus</taxon>
    </lineage>
</organism>
<evidence type="ECO:0000313" key="2">
    <source>
        <dbReference type="Proteomes" id="UP000410492"/>
    </source>
</evidence>
<accession>A0A653BVJ4</accession>
<gene>
    <name evidence="1" type="ORF">CALMAC_LOCUS4078</name>
</gene>